<dbReference type="PANTHER" id="PTHR39198">
    <property type="entry name" value="HYPOTHETICAL MEMBRANE PROTEIN, CONSERVED"/>
    <property type="match status" value="1"/>
</dbReference>
<evidence type="ECO:0000313" key="4">
    <source>
        <dbReference type="EMBL" id="OIN57046.1"/>
    </source>
</evidence>
<evidence type="ECO:0000259" key="3">
    <source>
        <dbReference type="Pfam" id="PF10633"/>
    </source>
</evidence>
<proteinExistence type="predicted"/>
<dbReference type="Pfam" id="PF10633">
    <property type="entry name" value="NPCBM_assoc"/>
    <property type="match status" value="2"/>
</dbReference>
<keyword evidence="1" id="KW-0812">Transmembrane</keyword>
<keyword evidence="5" id="KW-1185">Reference proteome</keyword>
<reference evidence="4 5" key="1">
    <citation type="submission" date="2016-10" db="EMBL/GenBank/DDBJ databases">
        <title>Arsenicibacter rosenii gen. nov., sp. nov., an efficient arsenic-methylating bacterium isolated from an arsenic-contaminated paddy soil.</title>
        <authorList>
            <person name="Huang K."/>
        </authorList>
    </citation>
    <scope>NUCLEOTIDE SEQUENCE [LARGE SCALE GENOMIC DNA]</scope>
    <source>
        <strain evidence="4 5">SM-1</strain>
    </source>
</reference>
<comment type="caution">
    <text evidence="4">The sequence shown here is derived from an EMBL/GenBank/DDBJ whole genome shotgun (WGS) entry which is preliminary data.</text>
</comment>
<dbReference type="Proteomes" id="UP000181790">
    <property type="component" value="Unassembled WGS sequence"/>
</dbReference>
<evidence type="ECO:0000256" key="1">
    <source>
        <dbReference type="SAM" id="Phobius"/>
    </source>
</evidence>
<dbReference type="AlphaFoldDB" id="A0A1S2VFQ8"/>
<dbReference type="EMBL" id="MORL01000016">
    <property type="protein sequence ID" value="OIN57046.1"/>
    <property type="molecule type" value="Genomic_DNA"/>
</dbReference>
<dbReference type="InterPro" id="IPR013783">
    <property type="entry name" value="Ig-like_fold"/>
</dbReference>
<organism evidence="4 5">
    <name type="scientific">Arsenicibacter rosenii</name>
    <dbReference type="NCBI Taxonomy" id="1750698"/>
    <lineage>
        <taxon>Bacteria</taxon>
        <taxon>Pseudomonadati</taxon>
        <taxon>Bacteroidota</taxon>
        <taxon>Cytophagia</taxon>
        <taxon>Cytophagales</taxon>
        <taxon>Spirosomataceae</taxon>
        <taxon>Arsenicibacter</taxon>
    </lineage>
</organism>
<feature type="signal peptide" evidence="2">
    <location>
        <begin position="1"/>
        <end position="34"/>
    </location>
</feature>
<keyword evidence="1" id="KW-1133">Transmembrane helix</keyword>
<evidence type="ECO:0000313" key="5">
    <source>
        <dbReference type="Proteomes" id="UP000181790"/>
    </source>
</evidence>
<sequence length="286" mass="30449">MSAFRSNITKNKVNPRGLVVFFLSGLLTTSPLFAQTPAKSGDKSSLKSGLVNLEAASTETFRFSTSLHNGTPKAKLYDLHAQLPAGWAGVFRVMGSPVTAVNVEPGQSQEVTVELLARPDTKPAKYTVPFTATAPDENLSLSLEAVVKGAYGLELTTPTGRLSDDITEGSSKEVHLLVKNTGTLPLDNLELTAQTPTGWDVSFAPAKTSRLDPGKVTDVTATIKVPGKTIAGDYVTTLTAKNNNSTANATFRMTVKTSLLSGWFGMLTILGAVGLVFNLTRKYGRR</sequence>
<dbReference type="InterPro" id="IPR018905">
    <property type="entry name" value="A-galactase_NEW3"/>
</dbReference>
<feature type="domain" description="Alpha-galactosidase NEW3" evidence="3">
    <location>
        <begin position="167"/>
        <end position="241"/>
    </location>
</feature>
<feature type="transmembrane region" description="Helical" evidence="1">
    <location>
        <begin position="260"/>
        <end position="280"/>
    </location>
</feature>
<dbReference type="OrthoDB" id="8631677at2"/>
<evidence type="ECO:0000256" key="2">
    <source>
        <dbReference type="SAM" id="SignalP"/>
    </source>
</evidence>
<feature type="domain" description="Alpha-galactosidase NEW3" evidence="3">
    <location>
        <begin position="59"/>
        <end position="133"/>
    </location>
</feature>
<name>A0A1S2VFQ8_9BACT</name>
<dbReference type="RefSeq" id="WP_071505389.1">
    <property type="nucleotide sequence ID" value="NZ_MORL01000016.1"/>
</dbReference>
<keyword evidence="2" id="KW-0732">Signal</keyword>
<gene>
    <name evidence="4" type="ORF">BLX24_22130</name>
</gene>
<accession>A0A1S2VFQ8</accession>
<keyword evidence="1" id="KW-0472">Membrane</keyword>
<feature type="chain" id="PRO_5010211574" description="Alpha-galactosidase NEW3 domain-containing protein" evidence="2">
    <location>
        <begin position="35"/>
        <end position="286"/>
    </location>
</feature>
<dbReference type="PANTHER" id="PTHR39198:SF1">
    <property type="entry name" value="ALPHA-GALACTOSIDASE NEW3 DOMAIN-CONTAINING PROTEIN"/>
    <property type="match status" value="1"/>
</dbReference>
<dbReference type="Gene3D" id="2.60.40.10">
    <property type="entry name" value="Immunoglobulins"/>
    <property type="match status" value="1"/>
</dbReference>
<protein>
    <recommendedName>
        <fullName evidence="3">Alpha-galactosidase NEW3 domain-containing protein</fullName>
    </recommendedName>
</protein>